<dbReference type="RefSeq" id="WP_193123699.1">
    <property type="nucleotide sequence ID" value="NZ_JADBGI010000020.1"/>
</dbReference>
<dbReference type="Proteomes" id="UP000806528">
    <property type="component" value="Unassembled WGS sequence"/>
</dbReference>
<dbReference type="InterPro" id="IPR000160">
    <property type="entry name" value="GGDEF_dom"/>
</dbReference>
<dbReference type="PROSITE" id="PS50887">
    <property type="entry name" value="GGDEF"/>
    <property type="match status" value="1"/>
</dbReference>
<dbReference type="EMBL" id="JADBGI010000020">
    <property type="protein sequence ID" value="MBE3001108.1"/>
    <property type="molecule type" value="Genomic_DNA"/>
</dbReference>
<evidence type="ECO:0000313" key="5">
    <source>
        <dbReference type="EMBL" id="MBE3001108.1"/>
    </source>
</evidence>
<keyword evidence="1" id="KW-0547">Nucleotide-binding</keyword>
<comment type="caution">
    <text evidence="5">The sequence shown here is derived from an EMBL/GenBank/DDBJ whole genome shotgun (WGS) entry which is preliminary data.</text>
</comment>
<evidence type="ECO:0000313" key="6">
    <source>
        <dbReference type="Proteomes" id="UP000806528"/>
    </source>
</evidence>
<reference evidence="5 6" key="1">
    <citation type="submission" date="2020-09" db="EMBL/GenBank/DDBJ databases">
        <title>Diversity and distribution of actinomycetes associated with coral in the coast of Hainan.</title>
        <authorList>
            <person name="Li F."/>
        </authorList>
    </citation>
    <scope>NUCLEOTIDE SEQUENCE [LARGE SCALE GENOMIC DNA]</scope>
    <source>
        <strain evidence="5 6">HNM0947</strain>
    </source>
</reference>
<dbReference type="Gene3D" id="3.30.70.270">
    <property type="match status" value="1"/>
</dbReference>
<evidence type="ECO:0000259" key="4">
    <source>
        <dbReference type="PROSITE" id="PS50887"/>
    </source>
</evidence>
<dbReference type="Pfam" id="PF22335">
    <property type="entry name" value="Cas10-Cmr2_palm2"/>
    <property type="match status" value="1"/>
</dbReference>
<organism evidence="5 6">
    <name type="scientific">Nocardiopsis coralli</name>
    <dbReference type="NCBI Taxonomy" id="2772213"/>
    <lineage>
        <taxon>Bacteria</taxon>
        <taxon>Bacillati</taxon>
        <taxon>Actinomycetota</taxon>
        <taxon>Actinomycetes</taxon>
        <taxon>Streptosporangiales</taxon>
        <taxon>Nocardiopsidaceae</taxon>
        <taxon>Nocardiopsis</taxon>
    </lineage>
</organism>
<evidence type="ECO:0000256" key="3">
    <source>
        <dbReference type="SAM" id="MobiDB-lite"/>
    </source>
</evidence>
<feature type="region of interest" description="Disordered" evidence="3">
    <location>
        <begin position="157"/>
        <end position="205"/>
    </location>
</feature>
<protein>
    <recommendedName>
        <fullName evidence="4">GGDEF domain-containing protein</fullName>
    </recommendedName>
</protein>
<name>A0ABR9PB81_9ACTN</name>
<feature type="domain" description="GGDEF" evidence="4">
    <location>
        <begin position="393"/>
        <end position="530"/>
    </location>
</feature>
<dbReference type="InterPro" id="IPR024615">
    <property type="entry name" value="CRISPR-assoc_Cmr2_N"/>
</dbReference>
<evidence type="ECO:0000256" key="2">
    <source>
        <dbReference type="ARBA" id="ARBA00023118"/>
    </source>
</evidence>
<accession>A0ABR9PB81</accession>
<dbReference type="Pfam" id="PF12469">
    <property type="entry name" value="Cmr2_N"/>
    <property type="match status" value="1"/>
</dbReference>
<dbReference type="InterPro" id="IPR054767">
    <property type="entry name" value="Cas10-Cmr2_palm2"/>
</dbReference>
<keyword evidence="2" id="KW-0051">Antiviral defense</keyword>
<keyword evidence="6" id="KW-1185">Reference proteome</keyword>
<proteinExistence type="predicted"/>
<sequence length="657" mass="71577">MSRNDLILLAFGGIQRYIVESHSTADLGNASRIVAELAKQAAEKLNAEDDCTLVIPSPSALKEAVGPDASPADPPNTPSRIVALAPEGRGAEYAHEAAEHVRAVWRGWISDLFEGTGAIPETPGFPDIMWSVAAASAGDYRAQWNLAQTTLAARKRVRTFDFPERTPPDPNNSGDPRGRRGPPPCAVSPRWHSELRRPSEARDHEQHEELSAAVWLKRLWHSDSKLPPKLQQGKKGQRGLLGFPSTAAVATAPYRAKVLERWDEERIRNLVKELYDAAHGVMPHDEHDVVEAPVPALKGLEGHQNGDDKSAERKRWFVHNGGWWVVPETWNAETLVQKHRMRGSGADRSAVDPVDEDKKVDPVDAARKLESTVAKGHKAAEALADAVGSYPNPYFAILVADLDSLGEHLGANAYQQKHGEISERLSTLSKWHRKNICERLGAAVYSGGDDLMAFLPATEALKAADNCRRAVLRDEDGKDLSSDPNPTSISAAVVFVHQGTPLHLSVERARELLEQAKSVNGKSAVAVGYDTGSGARAQTVRPWTTSHVDDALAALNTFMPQGQSEGEGQKRQLLSQRLIGDLKAGRAELSDLGGKEGAGAFYRGEVTRLVLRHNGNESQARALLDLGRSEKAQEEGFEGPVPIAASRVAVFLRRHVR</sequence>
<gene>
    <name evidence="5" type="ORF">IDM40_20775</name>
</gene>
<dbReference type="Gene3D" id="3.30.70.2220">
    <property type="entry name" value="CRISPR-Cas system, Cmr2 subunit, D1 domain, cysteine cluster"/>
    <property type="match status" value="1"/>
</dbReference>
<feature type="compositionally biased region" description="Basic and acidic residues" evidence="3">
    <location>
        <begin position="158"/>
        <end position="167"/>
    </location>
</feature>
<dbReference type="InterPro" id="IPR038242">
    <property type="entry name" value="Cmr2_N"/>
</dbReference>
<evidence type="ECO:0000256" key="1">
    <source>
        <dbReference type="ARBA" id="ARBA00022741"/>
    </source>
</evidence>
<feature type="compositionally biased region" description="Basic and acidic residues" evidence="3">
    <location>
        <begin position="191"/>
        <end position="205"/>
    </location>
</feature>
<dbReference type="InterPro" id="IPR043128">
    <property type="entry name" value="Rev_trsase/Diguanyl_cyclase"/>
</dbReference>